<proteinExistence type="predicted"/>
<evidence type="ECO:0000256" key="3">
    <source>
        <dbReference type="SAM" id="Phobius"/>
    </source>
</evidence>
<feature type="region of interest" description="Disordered" evidence="2">
    <location>
        <begin position="1"/>
        <end position="38"/>
    </location>
</feature>
<keyword evidence="3" id="KW-1133">Transmembrane helix</keyword>
<accession>A0AAD3TPJ1</accession>
<evidence type="ECO:0000256" key="2">
    <source>
        <dbReference type="SAM" id="MobiDB-lite"/>
    </source>
</evidence>
<keyword evidence="5" id="KW-1185">Reference proteome</keyword>
<name>A0AAD3TPJ1_9TREE</name>
<keyword evidence="3" id="KW-0812">Transmembrane</keyword>
<protein>
    <recommendedName>
        <fullName evidence="6">Mitochondrial outer membrane protein OM14 C-terminal domain-containing protein</fullName>
    </recommendedName>
</protein>
<dbReference type="EMBL" id="BTCM01000001">
    <property type="protein sequence ID" value="GMK54643.1"/>
    <property type="molecule type" value="Genomic_DNA"/>
</dbReference>
<reference evidence="4" key="1">
    <citation type="journal article" date="2023" name="BMC Genomics">
        <title>Chromosome-level genome assemblies of Cutaneotrichosporon spp. (Trichosporonales, Basidiomycota) reveal imbalanced evolution between nucleotide sequences and chromosome synteny.</title>
        <authorList>
            <person name="Kobayashi Y."/>
            <person name="Kayamori A."/>
            <person name="Aoki K."/>
            <person name="Shiwa Y."/>
            <person name="Matsutani M."/>
            <person name="Fujita N."/>
            <person name="Sugita T."/>
            <person name="Iwasaki W."/>
            <person name="Tanaka N."/>
            <person name="Takashima M."/>
        </authorList>
    </citation>
    <scope>NUCLEOTIDE SEQUENCE</scope>
    <source>
        <strain evidence="4">HIS016</strain>
    </source>
</reference>
<feature type="transmembrane region" description="Helical" evidence="3">
    <location>
        <begin position="240"/>
        <end position="260"/>
    </location>
</feature>
<feature type="compositionally biased region" description="Basic and acidic residues" evidence="2">
    <location>
        <begin position="55"/>
        <end position="66"/>
    </location>
</feature>
<gene>
    <name evidence="4" type="ORF">CspeluHIS016_0112290</name>
</gene>
<evidence type="ECO:0008006" key="6">
    <source>
        <dbReference type="Google" id="ProtNLM"/>
    </source>
</evidence>
<feature type="coiled-coil region" evidence="1">
    <location>
        <begin position="105"/>
        <end position="139"/>
    </location>
</feature>
<feature type="transmembrane region" description="Helical" evidence="3">
    <location>
        <begin position="186"/>
        <end position="203"/>
    </location>
</feature>
<keyword evidence="1" id="KW-0175">Coiled coil</keyword>
<feature type="region of interest" description="Disordered" evidence="2">
    <location>
        <begin position="55"/>
        <end position="82"/>
    </location>
</feature>
<keyword evidence="3" id="KW-0472">Membrane</keyword>
<evidence type="ECO:0000256" key="1">
    <source>
        <dbReference type="SAM" id="Coils"/>
    </source>
</evidence>
<feature type="transmembrane region" description="Helical" evidence="3">
    <location>
        <begin position="272"/>
        <end position="291"/>
    </location>
</feature>
<dbReference type="Proteomes" id="UP001222932">
    <property type="component" value="Unassembled WGS sequence"/>
</dbReference>
<reference evidence="4" key="2">
    <citation type="submission" date="2023-06" db="EMBL/GenBank/DDBJ databases">
        <authorList>
            <person name="Kobayashi Y."/>
            <person name="Kayamori A."/>
            <person name="Aoki K."/>
            <person name="Shiwa Y."/>
            <person name="Fujita N."/>
            <person name="Sugita T."/>
            <person name="Iwasaki W."/>
            <person name="Tanaka N."/>
            <person name="Takashima M."/>
        </authorList>
    </citation>
    <scope>NUCLEOTIDE SEQUENCE</scope>
    <source>
        <strain evidence="4">HIS016</strain>
    </source>
</reference>
<feature type="transmembrane region" description="Helical" evidence="3">
    <location>
        <begin position="154"/>
        <end position="174"/>
    </location>
</feature>
<sequence>MSYAKVAKENNPPDPMPEPSQKLRDGLNNEVPGTASVLVSDTKAEIDIAQVEAEKSWDETKDKLEDAAESAGKTANRAADAAGKTLDNAANEAGKAINRAADEAGKKVNRAADAAEKKARELKKRAKEELDEAETAATAAWAKAKDVLLRPGTLGGLMGVVNVGLLGSMTYWAVKNRDVKWDRRNVSAAIVGTLALFGVEAYITDTYLDTPEGKAEAERAKREGSRLYLKAKEVILRPNVAGGLVGILNIGVLGTIGYFAYRDWDKRWDHQVVVGVTVGLLALSGIEGYFGTKYVEDHPKK</sequence>
<evidence type="ECO:0000313" key="5">
    <source>
        <dbReference type="Proteomes" id="UP001222932"/>
    </source>
</evidence>
<organism evidence="4 5">
    <name type="scientific">Cutaneotrichosporon spelunceum</name>
    <dbReference type="NCBI Taxonomy" id="1672016"/>
    <lineage>
        <taxon>Eukaryota</taxon>
        <taxon>Fungi</taxon>
        <taxon>Dikarya</taxon>
        <taxon>Basidiomycota</taxon>
        <taxon>Agaricomycotina</taxon>
        <taxon>Tremellomycetes</taxon>
        <taxon>Trichosporonales</taxon>
        <taxon>Trichosporonaceae</taxon>
        <taxon>Cutaneotrichosporon</taxon>
    </lineage>
</organism>
<evidence type="ECO:0000313" key="4">
    <source>
        <dbReference type="EMBL" id="GMK54643.1"/>
    </source>
</evidence>
<dbReference type="AlphaFoldDB" id="A0AAD3TPJ1"/>
<comment type="caution">
    <text evidence="4">The sequence shown here is derived from an EMBL/GenBank/DDBJ whole genome shotgun (WGS) entry which is preliminary data.</text>
</comment>